<dbReference type="AlphaFoldDB" id="A0AAV8PEK9"/>
<evidence type="ECO:0000313" key="2">
    <source>
        <dbReference type="Proteomes" id="UP001222027"/>
    </source>
</evidence>
<sequence length="284" mass="32468">MRVAPNWTLTATLNAGPSDKPGGHGSNAVWVLLPTSSRDQEQLQWELIGVDGERSTEMGKYAKNEGGQRIKGRWLASRRRIGLRGLRRAVLSRKKKPSFHSHCLPRPALPSSFEIMLGSFIEKLFILPKFTNKVVRLASEFECLLLMAHWLFKKDDMILCWIIPFVLGRDPFSLSEDNCPGLMVDHVEDETKQWFLIKKRFSPLVGSIRSTSQDMPSLDFTEKIHANLKSTVTFPLGSDSDPLKLPKWLPSQKDKRHERNIVTLQGPSDRLWPVMYHESIRILQ</sequence>
<organism evidence="1 2">
    <name type="scientific">Ensete ventricosum</name>
    <name type="common">Abyssinian banana</name>
    <name type="synonym">Musa ensete</name>
    <dbReference type="NCBI Taxonomy" id="4639"/>
    <lineage>
        <taxon>Eukaryota</taxon>
        <taxon>Viridiplantae</taxon>
        <taxon>Streptophyta</taxon>
        <taxon>Embryophyta</taxon>
        <taxon>Tracheophyta</taxon>
        <taxon>Spermatophyta</taxon>
        <taxon>Magnoliopsida</taxon>
        <taxon>Liliopsida</taxon>
        <taxon>Zingiberales</taxon>
        <taxon>Musaceae</taxon>
        <taxon>Ensete</taxon>
    </lineage>
</organism>
<name>A0AAV8PEK9_ENSVE</name>
<keyword evidence="2" id="KW-1185">Reference proteome</keyword>
<dbReference type="Proteomes" id="UP001222027">
    <property type="component" value="Unassembled WGS sequence"/>
</dbReference>
<comment type="caution">
    <text evidence="1">The sequence shown here is derived from an EMBL/GenBank/DDBJ whole genome shotgun (WGS) entry which is preliminary data.</text>
</comment>
<reference evidence="1 2" key="1">
    <citation type="submission" date="2022-12" db="EMBL/GenBank/DDBJ databases">
        <title>Chromosome-scale assembly of the Ensete ventricosum genome.</title>
        <authorList>
            <person name="Dussert Y."/>
            <person name="Stocks J."/>
            <person name="Wendawek A."/>
            <person name="Woldeyes F."/>
            <person name="Nichols R.A."/>
            <person name="Borrell J.S."/>
        </authorList>
    </citation>
    <scope>NUCLEOTIDE SEQUENCE [LARGE SCALE GENOMIC DNA]</scope>
    <source>
        <strain evidence="2">cv. Maze</strain>
        <tissue evidence="1">Seeds</tissue>
    </source>
</reference>
<proteinExistence type="predicted"/>
<evidence type="ECO:0000313" key="1">
    <source>
        <dbReference type="EMBL" id="KAJ8479161.1"/>
    </source>
</evidence>
<accession>A0AAV8PEK9</accession>
<gene>
    <name evidence="1" type="ORF">OPV22_022888</name>
</gene>
<protein>
    <submittedName>
        <fullName evidence="1">Uncharacterized protein</fullName>
    </submittedName>
</protein>
<dbReference type="EMBL" id="JAQQAF010000006">
    <property type="protein sequence ID" value="KAJ8479161.1"/>
    <property type="molecule type" value="Genomic_DNA"/>
</dbReference>